<dbReference type="OrthoDB" id="9806902at2"/>
<feature type="domain" description="Serine aminopeptidase S33" evidence="1">
    <location>
        <begin position="35"/>
        <end position="172"/>
    </location>
</feature>
<dbReference type="RefSeq" id="WP_084553706.1">
    <property type="nucleotide sequence ID" value="NZ_FRFE01000006.1"/>
</dbReference>
<organism evidence="2 3">
    <name type="scientific">Desulfopila aestuarii DSM 18488</name>
    <dbReference type="NCBI Taxonomy" id="1121416"/>
    <lineage>
        <taxon>Bacteria</taxon>
        <taxon>Pseudomonadati</taxon>
        <taxon>Thermodesulfobacteriota</taxon>
        <taxon>Desulfobulbia</taxon>
        <taxon>Desulfobulbales</taxon>
        <taxon>Desulfocapsaceae</taxon>
        <taxon>Desulfopila</taxon>
    </lineage>
</organism>
<dbReference type="InterPro" id="IPR029058">
    <property type="entry name" value="AB_hydrolase_fold"/>
</dbReference>
<accession>A0A1M7Y3A3</accession>
<keyword evidence="3" id="KW-1185">Reference proteome</keyword>
<dbReference type="InterPro" id="IPR022742">
    <property type="entry name" value="Hydrolase_4"/>
</dbReference>
<evidence type="ECO:0000259" key="1">
    <source>
        <dbReference type="Pfam" id="PF12146"/>
    </source>
</evidence>
<dbReference type="Proteomes" id="UP000184603">
    <property type="component" value="Unassembled WGS sequence"/>
</dbReference>
<dbReference type="AlphaFoldDB" id="A0A1M7Y3A3"/>
<gene>
    <name evidence="2" type="ORF">SAMN02745220_01544</name>
</gene>
<dbReference type="Gene3D" id="3.40.50.1820">
    <property type="entry name" value="alpha/beta hydrolase"/>
    <property type="match status" value="1"/>
</dbReference>
<dbReference type="STRING" id="1121416.SAMN02745220_01544"/>
<sequence>MLKQEPDTTATIDGTTSTNSEWSRWFYAENDIVLGVVLLVHGLNQRPSSWQEMILYLNRKGLHVYRLALKGHRGLDMHDMETVHAGVWEEELREAVNELKRSYPDTPRYLMGFSMGALLALTVQLKDKKQYFDRQVLFAPAVAVQHYTRLVLPICQMLPSLPSRSPRSYVANSEGTTAEAYRALFQLEHDFRRCESLQILNIPTLVLMRSDDELISYKRLLQLIRNEALDNWRMVHLTDDSSFISRWMTYRHLIVDRESAGEMIWSQILRELDTFFATTNNCDMRN</sequence>
<evidence type="ECO:0000313" key="2">
    <source>
        <dbReference type="EMBL" id="SHO46573.1"/>
    </source>
</evidence>
<protein>
    <submittedName>
        <fullName evidence="2">Lysophospholipase, alpha-beta hydrolase superfamily</fullName>
    </submittedName>
</protein>
<name>A0A1M7Y3A3_9BACT</name>
<keyword evidence="2" id="KW-0378">Hydrolase</keyword>
<dbReference type="Pfam" id="PF12146">
    <property type="entry name" value="Hydrolase_4"/>
    <property type="match status" value="1"/>
</dbReference>
<evidence type="ECO:0000313" key="3">
    <source>
        <dbReference type="Proteomes" id="UP000184603"/>
    </source>
</evidence>
<proteinExistence type="predicted"/>
<dbReference type="EMBL" id="FRFE01000006">
    <property type="protein sequence ID" value="SHO46573.1"/>
    <property type="molecule type" value="Genomic_DNA"/>
</dbReference>
<dbReference type="SUPFAM" id="SSF53474">
    <property type="entry name" value="alpha/beta-Hydrolases"/>
    <property type="match status" value="1"/>
</dbReference>
<dbReference type="GO" id="GO:0016787">
    <property type="term" value="F:hydrolase activity"/>
    <property type="evidence" value="ECO:0007669"/>
    <property type="project" value="UniProtKB-KW"/>
</dbReference>
<reference evidence="2 3" key="1">
    <citation type="submission" date="2016-12" db="EMBL/GenBank/DDBJ databases">
        <authorList>
            <person name="Song W.-J."/>
            <person name="Kurnit D.M."/>
        </authorList>
    </citation>
    <scope>NUCLEOTIDE SEQUENCE [LARGE SCALE GENOMIC DNA]</scope>
    <source>
        <strain evidence="2 3">DSM 18488</strain>
    </source>
</reference>
<dbReference type="InterPro" id="IPR051044">
    <property type="entry name" value="MAG_DAG_Lipase"/>
</dbReference>
<dbReference type="PANTHER" id="PTHR11614">
    <property type="entry name" value="PHOSPHOLIPASE-RELATED"/>
    <property type="match status" value="1"/>
</dbReference>